<evidence type="ECO:0000313" key="2">
    <source>
        <dbReference type="Proteomes" id="UP000607653"/>
    </source>
</evidence>
<dbReference type="Proteomes" id="UP000607653">
    <property type="component" value="Unassembled WGS sequence"/>
</dbReference>
<proteinExistence type="predicted"/>
<comment type="caution">
    <text evidence="1">The sequence shown here is derived from an EMBL/GenBank/DDBJ whole genome shotgun (WGS) entry which is preliminary data.</text>
</comment>
<reference evidence="1 2" key="1">
    <citation type="journal article" date="2020" name="Mol. Biol. Evol.">
        <title>Distinct Expression and Methylation Patterns for Genes with Different Fates following a Single Whole-Genome Duplication in Flowering Plants.</title>
        <authorList>
            <person name="Shi T."/>
            <person name="Rahmani R.S."/>
            <person name="Gugger P.F."/>
            <person name="Wang M."/>
            <person name="Li H."/>
            <person name="Zhang Y."/>
            <person name="Li Z."/>
            <person name="Wang Q."/>
            <person name="Van de Peer Y."/>
            <person name="Marchal K."/>
            <person name="Chen J."/>
        </authorList>
    </citation>
    <scope>NUCLEOTIDE SEQUENCE [LARGE SCALE GENOMIC DNA]</scope>
    <source>
        <tissue evidence="1">Leaf</tissue>
    </source>
</reference>
<gene>
    <name evidence="1" type="ORF">HUJ06_008876</name>
</gene>
<protein>
    <submittedName>
        <fullName evidence="1">Uncharacterized protein</fullName>
    </submittedName>
</protein>
<name>A0A822Z417_NELNU</name>
<dbReference type="EMBL" id="DUZY01000004">
    <property type="protein sequence ID" value="DAD38235.1"/>
    <property type="molecule type" value="Genomic_DNA"/>
</dbReference>
<accession>A0A822Z417</accession>
<keyword evidence="2" id="KW-1185">Reference proteome</keyword>
<dbReference type="AlphaFoldDB" id="A0A822Z417"/>
<organism evidence="1 2">
    <name type="scientific">Nelumbo nucifera</name>
    <name type="common">Sacred lotus</name>
    <dbReference type="NCBI Taxonomy" id="4432"/>
    <lineage>
        <taxon>Eukaryota</taxon>
        <taxon>Viridiplantae</taxon>
        <taxon>Streptophyta</taxon>
        <taxon>Embryophyta</taxon>
        <taxon>Tracheophyta</taxon>
        <taxon>Spermatophyta</taxon>
        <taxon>Magnoliopsida</taxon>
        <taxon>Proteales</taxon>
        <taxon>Nelumbonaceae</taxon>
        <taxon>Nelumbo</taxon>
    </lineage>
</organism>
<sequence>MHLQGETHVPSPTIQILRPMFAFNTPLRGCCGCPNRHPRAATPTTSSTTCRSHFC</sequence>
<evidence type="ECO:0000313" key="1">
    <source>
        <dbReference type="EMBL" id="DAD38235.1"/>
    </source>
</evidence>